<reference evidence="1 2" key="1">
    <citation type="submission" date="2019-07" db="EMBL/GenBank/DDBJ databases">
        <title>Complete Genome Sequence and Methylome Analysis of Nocardia otitidis-caviarum NEB252.</title>
        <authorList>
            <person name="Fomenkov A."/>
            <person name="Anton B.P."/>
            <person name="Vincze T."/>
            <person name="Roberts R.J."/>
        </authorList>
    </citation>
    <scope>NUCLEOTIDE SEQUENCE [LARGE SCALE GENOMIC DNA]</scope>
    <source>
        <strain evidence="1 2">NEB252</strain>
    </source>
</reference>
<dbReference type="GeneID" id="80331091"/>
<evidence type="ECO:0000313" key="2">
    <source>
        <dbReference type="Proteomes" id="UP000317039"/>
    </source>
</evidence>
<dbReference type="AlphaFoldDB" id="A0A516NFG4"/>
<dbReference type="RefSeq" id="WP_143979343.1">
    <property type="nucleotide sequence ID" value="NZ_CP041695.1"/>
</dbReference>
<dbReference type="EMBL" id="CP041695">
    <property type="protein sequence ID" value="QDP77631.1"/>
    <property type="molecule type" value="Genomic_DNA"/>
</dbReference>
<dbReference type="KEGG" id="nod:FOH10_01580"/>
<dbReference type="SUPFAM" id="SSF55729">
    <property type="entry name" value="Acyl-CoA N-acyltransferases (Nat)"/>
    <property type="match status" value="1"/>
</dbReference>
<dbReference type="Proteomes" id="UP000317039">
    <property type="component" value="Chromosome"/>
</dbReference>
<sequence length="245" mass="26658">MAVGLIAESAGTDLLRFRDEPSGCTFYIGTPQAHPRLWRRNIDGALGVYRHYGVDVALDYDNVIDGHSTALFMTALDADGQVVAGLRAQGPYAHIDEAAALLEWTGQPGEAHFRRMISDRIPEGVVELKAAWVARDADCRIELGAAIPRGAVHLTRLLGARYGLGTAASHAADRYRTAGGVIAWWIPPVPYPDERYRTVPMWWDVPNIRTVAEPAQLALIDAETAQLEAHSAMLPDPARCRGGLA</sequence>
<dbReference type="InterPro" id="IPR016181">
    <property type="entry name" value="Acyl_CoA_acyltransferase"/>
</dbReference>
<proteinExistence type="predicted"/>
<organism evidence="1 2">
    <name type="scientific">Nocardia otitidiscaviarum</name>
    <dbReference type="NCBI Taxonomy" id="1823"/>
    <lineage>
        <taxon>Bacteria</taxon>
        <taxon>Bacillati</taxon>
        <taxon>Actinomycetota</taxon>
        <taxon>Actinomycetes</taxon>
        <taxon>Mycobacteriales</taxon>
        <taxon>Nocardiaceae</taxon>
        <taxon>Nocardia</taxon>
    </lineage>
</organism>
<accession>A0A516NFG4</accession>
<gene>
    <name evidence="1" type="ORF">FOH10_01580</name>
</gene>
<evidence type="ECO:0000313" key="1">
    <source>
        <dbReference type="EMBL" id="QDP77631.1"/>
    </source>
</evidence>
<protein>
    <submittedName>
        <fullName evidence="1">Uncharacterized protein</fullName>
    </submittedName>
</protein>
<name>A0A516NFG4_9NOCA</name>